<evidence type="ECO:0000313" key="3">
    <source>
        <dbReference type="Proteomes" id="UP000019365"/>
    </source>
</evidence>
<dbReference type="Proteomes" id="UP000019365">
    <property type="component" value="Unassembled WGS sequence"/>
</dbReference>
<evidence type="ECO:0000256" key="1">
    <source>
        <dbReference type="SAM" id="Phobius"/>
    </source>
</evidence>
<protein>
    <submittedName>
        <fullName evidence="2">Uncharacterized protein</fullName>
    </submittedName>
</protein>
<keyword evidence="1" id="KW-1133">Transmembrane helix</keyword>
<accession>W7UBS5</accession>
<keyword evidence="1" id="KW-0472">Membrane</keyword>
<keyword evidence="1" id="KW-0812">Transmembrane</keyword>
<dbReference type="RefSeq" id="WP_051456696.1">
    <property type="nucleotide sequence ID" value="NZ_ATAX01000035.1"/>
</dbReference>
<dbReference type="OrthoDB" id="1818596at2"/>
<dbReference type="eggNOG" id="COG2834">
    <property type="taxonomic scope" value="Bacteria"/>
</dbReference>
<feature type="transmembrane region" description="Helical" evidence="1">
    <location>
        <begin position="68"/>
        <end position="90"/>
    </location>
</feature>
<name>W7UBS5_RUMFL</name>
<evidence type="ECO:0000313" key="2">
    <source>
        <dbReference type="EMBL" id="EWM52556.1"/>
    </source>
</evidence>
<proteinExistence type="predicted"/>
<keyword evidence="3" id="KW-1185">Reference proteome</keyword>
<organism evidence="2 3">
    <name type="scientific">Ruminococcus flavefaciens 007c</name>
    <dbReference type="NCBI Taxonomy" id="1341157"/>
    <lineage>
        <taxon>Bacteria</taxon>
        <taxon>Bacillati</taxon>
        <taxon>Bacillota</taxon>
        <taxon>Clostridia</taxon>
        <taxon>Eubacteriales</taxon>
        <taxon>Oscillospiraceae</taxon>
        <taxon>Ruminococcus</taxon>
    </lineage>
</organism>
<dbReference type="AlphaFoldDB" id="W7UBS5"/>
<gene>
    <name evidence="2" type="ORF">RF007C_08440</name>
</gene>
<sequence length="483" mass="54039">MKKPDLSLFDNADKQTVERLAADYRALDGREQEKLCGRLLERCGAAELRDGEAQVSGVEQYRRPKWKIAASIVSAAAMLFFGTAAALHVLRGQDKNISPADNVNTETVTVTSAAEEVTSENVTEASSEALQKHGKDLKEYDMSTQKGVYFKMLNCIDYYDRASGKLTESDNKFGTVNEVEFQTDLISGRSYSHVVISLLEESAEGDTISNFLEYSDGENIHTYDFITKKHDYPYGYGTGSVKKRAEEVFDIPDSERHIIDEAKTDHWAYRQDSTNVRYAHDCLCNQEMIFGFLSDLDGWHIEGTEDYIGRECVVIKGSLGGDYGEKLGVSDFEFYVDSATGTILKYIGNNSSGECTSYMTVHEIAFDDEAKKVRAILYIDKDMTSVAESGKLKYSTNENGQTYGKDSDAAYPEDMPELIAVIGDNGNEGYVYKSELFDDGIRNPEEALEYEKAKREGRYEPKVLKVYEADGKTVIDTFTESVN</sequence>
<comment type="caution">
    <text evidence="2">The sequence shown here is derived from an EMBL/GenBank/DDBJ whole genome shotgun (WGS) entry which is preliminary data.</text>
</comment>
<dbReference type="PATRIC" id="fig|1341157.4.peg.2932"/>
<dbReference type="EMBL" id="ATAX01000035">
    <property type="protein sequence ID" value="EWM52556.1"/>
    <property type="molecule type" value="Genomic_DNA"/>
</dbReference>
<reference evidence="2 3" key="1">
    <citation type="journal article" date="2014" name="PLoS ONE">
        <title>Rumen cellulosomics: divergent fiber-degrading strategies revealed by comparative genome-wide analysis of six ruminococcal strains.</title>
        <authorList>
            <person name="Dassa B."/>
            <person name="Borovok I."/>
            <person name="Ruimy-Israeli V."/>
            <person name="Lamed R."/>
            <person name="Flint H.J."/>
            <person name="Duncan S.H."/>
            <person name="Henrissat B."/>
            <person name="Coutinho P."/>
            <person name="Morrison M."/>
            <person name="Mosoni P."/>
            <person name="Yeoman C.J."/>
            <person name="White B.A."/>
            <person name="Bayer E.A."/>
        </authorList>
    </citation>
    <scope>NUCLEOTIDE SEQUENCE [LARGE SCALE GENOMIC DNA]</scope>
    <source>
        <strain evidence="2 3">007c</strain>
    </source>
</reference>